<name>A0A1I4SJX4_9FLAO</name>
<organism evidence="2 3">
    <name type="scientific">Algoriella xinjiangensis</name>
    <dbReference type="NCBI Taxonomy" id="684065"/>
    <lineage>
        <taxon>Bacteria</taxon>
        <taxon>Pseudomonadati</taxon>
        <taxon>Bacteroidota</taxon>
        <taxon>Flavobacteriia</taxon>
        <taxon>Flavobacteriales</taxon>
        <taxon>Weeksellaceae</taxon>
        <taxon>Algoriella</taxon>
    </lineage>
</organism>
<dbReference type="Pfam" id="PF19577">
    <property type="entry name" value="DcaP"/>
    <property type="match status" value="1"/>
</dbReference>
<dbReference type="AlphaFoldDB" id="A0A1I4SJX4"/>
<evidence type="ECO:0000256" key="1">
    <source>
        <dbReference type="SAM" id="SignalP"/>
    </source>
</evidence>
<dbReference type="EMBL" id="FOUZ01000001">
    <property type="protein sequence ID" value="SFM64735.1"/>
    <property type="molecule type" value="Genomic_DNA"/>
</dbReference>
<evidence type="ECO:0000313" key="2">
    <source>
        <dbReference type="EMBL" id="SFM64735.1"/>
    </source>
</evidence>
<feature type="signal peptide" evidence="1">
    <location>
        <begin position="1"/>
        <end position="22"/>
    </location>
</feature>
<dbReference type="RefSeq" id="WP_092905721.1">
    <property type="nucleotide sequence ID" value="NZ_FOUZ01000001.1"/>
</dbReference>
<keyword evidence="1" id="KW-0732">Signal</keyword>
<sequence length="441" mass="48930">MSKNLTKLICLGLLCSYSFVSAQNKADTITVIKEPIVVSPPTENKDKVDVQFYGFIRNDIFMDTRQMIGAGETLVTLYPKDRYLDVNGADINDASKFHMLSIVSRAGVNLKGPELLGAKTSGILEGEFFGATEGGINEFRLRHAYVMLDWKKTQLGIGQYWHPFVVLEALPNVVNYGTGAPVYALNRNPQVRLTHKFTDKLKVIAALHSQRDFTPNTEPFRNSGMPAAHLQLQYKSQIFTAGIAAQYENLKPKLVSGNPPIKSNERVENVSFMAYSKLNTKPLQVTVAGYLMQDASSFVQLGGIVGYQPTPQSVEVYKPMNTHSMWIDIQQNSKGKFSAGVFAGYIRNNGVKNPIEGAAATSYGVTTTWGAVSATPGTRTVNYLYKIVPRLDYTVSKALKFRFEIDRSTAQWADATIKGTGTENKYLANNNRFHLTTLFNF</sequence>
<gene>
    <name evidence="2" type="ORF">SAMN05421738_101240</name>
</gene>
<dbReference type="SUPFAM" id="SSF56935">
    <property type="entry name" value="Porins"/>
    <property type="match status" value="1"/>
</dbReference>
<protein>
    <submittedName>
        <fullName evidence="2">Uncharacterized protein</fullName>
    </submittedName>
</protein>
<evidence type="ECO:0000313" key="3">
    <source>
        <dbReference type="Proteomes" id="UP000199149"/>
    </source>
</evidence>
<accession>A0A1I4SJX4</accession>
<dbReference type="Proteomes" id="UP000199149">
    <property type="component" value="Unassembled WGS sequence"/>
</dbReference>
<dbReference type="OrthoDB" id="9802177at2"/>
<feature type="chain" id="PRO_5011756627" evidence="1">
    <location>
        <begin position="23"/>
        <end position="441"/>
    </location>
</feature>
<dbReference type="STRING" id="684065.SAMN05421738_101240"/>
<reference evidence="3" key="1">
    <citation type="submission" date="2016-10" db="EMBL/GenBank/DDBJ databases">
        <authorList>
            <person name="Varghese N."/>
            <person name="Submissions S."/>
        </authorList>
    </citation>
    <scope>NUCLEOTIDE SEQUENCE [LARGE SCALE GENOMIC DNA]</scope>
    <source>
        <strain evidence="3">XJ109</strain>
    </source>
</reference>
<keyword evidence="3" id="KW-1185">Reference proteome</keyword>
<dbReference type="InterPro" id="IPR045748">
    <property type="entry name" value="DcaP"/>
</dbReference>
<proteinExistence type="predicted"/>